<dbReference type="STRING" id="1423727.FC34_GL001706"/>
<dbReference type="OrthoDB" id="9788905at2"/>
<dbReference type="EMBL" id="AYZQ01000005">
    <property type="protein sequence ID" value="KRM71228.1"/>
    <property type="molecule type" value="Genomic_DNA"/>
</dbReference>
<keyword evidence="10" id="KW-1185">Reference proteome</keyword>
<proteinExistence type="inferred from homology"/>
<feature type="transmembrane region" description="Helical" evidence="8">
    <location>
        <begin position="250"/>
        <end position="269"/>
    </location>
</feature>
<comment type="similarity">
    <text evidence="2 7">Belongs to the ABC-3 integral membrane protein family.</text>
</comment>
<evidence type="ECO:0000313" key="10">
    <source>
        <dbReference type="Proteomes" id="UP000051672"/>
    </source>
</evidence>
<protein>
    <recommendedName>
        <fullName evidence="6">Manganese import system permease protein ScaB</fullName>
    </recommendedName>
</protein>
<dbReference type="GO" id="GO:0010043">
    <property type="term" value="P:response to zinc ion"/>
    <property type="evidence" value="ECO:0007669"/>
    <property type="project" value="TreeGrafter"/>
</dbReference>
<dbReference type="PANTHER" id="PTHR30477">
    <property type="entry name" value="ABC-TRANSPORTER METAL-BINDING PROTEIN"/>
    <property type="match status" value="1"/>
</dbReference>
<keyword evidence="3 7" id="KW-0812">Transmembrane</keyword>
<evidence type="ECO:0000256" key="4">
    <source>
        <dbReference type="ARBA" id="ARBA00022989"/>
    </source>
</evidence>
<dbReference type="InterPro" id="IPR037294">
    <property type="entry name" value="ABC_BtuC-like"/>
</dbReference>
<keyword evidence="5 8" id="KW-0472">Membrane</keyword>
<evidence type="ECO:0000256" key="8">
    <source>
        <dbReference type="SAM" id="Phobius"/>
    </source>
</evidence>
<dbReference type="PATRIC" id="fig|1423727.3.peg.1729"/>
<dbReference type="GO" id="GO:0055085">
    <property type="term" value="P:transmembrane transport"/>
    <property type="evidence" value="ECO:0007669"/>
    <property type="project" value="InterPro"/>
</dbReference>
<feature type="transmembrane region" description="Helical" evidence="8">
    <location>
        <begin position="20"/>
        <end position="40"/>
    </location>
</feature>
<comment type="caution">
    <text evidence="9">The sequence shown here is derived from an EMBL/GenBank/DDBJ whole genome shotgun (WGS) entry which is preliminary data.</text>
</comment>
<dbReference type="FunFam" id="1.10.3470.10:FF:000003">
    <property type="entry name" value="Iron ABC transporter permease SitD"/>
    <property type="match status" value="1"/>
</dbReference>
<feature type="transmembrane region" description="Helical" evidence="8">
    <location>
        <begin position="97"/>
        <end position="116"/>
    </location>
</feature>
<evidence type="ECO:0000256" key="5">
    <source>
        <dbReference type="ARBA" id="ARBA00023136"/>
    </source>
</evidence>
<name>A0A0R2B759_9LACO</name>
<reference evidence="9 10" key="1">
    <citation type="journal article" date="2015" name="Genome Announc.">
        <title>Expanding the biotechnology potential of lactobacilli through comparative genomics of 213 strains and associated genera.</title>
        <authorList>
            <person name="Sun Z."/>
            <person name="Harris H.M."/>
            <person name="McCann A."/>
            <person name="Guo C."/>
            <person name="Argimon S."/>
            <person name="Zhang W."/>
            <person name="Yang X."/>
            <person name="Jeffery I.B."/>
            <person name="Cooney J.C."/>
            <person name="Kagawa T.F."/>
            <person name="Liu W."/>
            <person name="Song Y."/>
            <person name="Salvetti E."/>
            <person name="Wrobel A."/>
            <person name="Rasinkangas P."/>
            <person name="Parkhill J."/>
            <person name="Rea M.C."/>
            <person name="O'Sullivan O."/>
            <person name="Ritari J."/>
            <person name="Douillard F.P."/>
            <person name="Paul Ross R."/>
            <person name="Yang R."/>
            <person name="Briner A.E."/>
            <person name="Felis G.E."/>
            <person name="de Vos W.M."/>
            <person name="Barrangou R."/>
            <person name="Klaenhammer T.R."/>
            <person name="Caufield P.W."/>
            <person name="Cui Y."/>
            <person name="Zhang H."/>
            <person name="O'Toole P.W."/>
        </authorList>
    </citation>
    <scope>NUCLEOTIDE SEQUENCE [LARGE SCALE GENOMIC DNA]</scope>
    <source>
        <strain evidence="9 10">DSM 23927</strain>
    </source>
</reference>
<organism evidence="9 10">
    <name type="scientific">Lacticaseibacillus brantae DSM 23927</name>
    <dbReference type="NCBI Taxonomy" id="1423727"/>
    <lineage>
        <taxon>Bacteria</taxon>
        <taxon>Bacillati</taxon>
        <taxon>Bacillota</taxon>
        <taxon>Bacilli</taxon>
        <taxon>Lactobacillales</taxon>
        <taxon>Lactobacillaceae</taxon>
        <taxon>Lacticaseibacillus</taxon>
    </lineage>
</organism>
<keyword evidence="7" id="KW-0813">Transport</keyword>
<evidence type="ECO:0000256" key="1">
    <source>
        <dbReference type="ARBA" id="ARBA00004141"/>
    </source>
</evidence>
<dbReference type="GO" id="GO:0071281">
    <property type="term" value="P:cellular response to iron ion"/>
    <property type="evidence" value="ECO:0007669"/>
    <property type="project" value="UniProtKB-ARBA"/>
</dbReference>
<dbReference type="PANTHER" id="PTHR30477:SF13">
    <property type="entry name" value="IRON TRANSPORT SYSTEM MEMBRANE PROTEIN HI_0360-RELATED"/>
    <property type="match status" value="1"/>
</dbReference>
<keyword evidence="4 8" id="KW-1133">Transmembrane helix</keyword>
<feature type="transmembrane region" description="Helical" evidence="8">
    <location>
        <begin position="60"/>
        <end position="85"/>
    </location>
</feature>
<accession>A0A0R2B759</accession>
<evidence type="ECO:0000256" key="2">
    <source>
        <dbReference type="ARBA" id="ARBA00008034"/>
    </source>
</evidence>
<sequence>MASIQAFITGLSQYNFLQTALLTSIMVGVMSGIVGSFIILRGMSLMGDAISHSVLPGVALAYMLGINLVIGASVMGVLAAVLIGYIADRSALKNDTAIGIIFSAFFALGFILISLAESTTNLHHILFGNVLAVSDSDLKLTAWILAAVVLFVVLFFKELLISSFDPTFAQAYGLKTTFLHYGLMVVLTLVTVSALQTVGIILIVAMLITPAAVGFLWTNSLAKMMIIASSVGVVSAIVGLYFSYTWNLASGPAIVLVAAFIFAISFLLSPKRFGNRLFKGGVSDEA</sequence>
<dbReference type="Proteomes" id="UP000051672">
    <property type="component" value="Unassembled WGS sequence"/>
</dbReference>
<dbReference type="CDD" id="cd06550">
    <property type="entry name" value="TM_ABC_iron-siderophores_like"/>
    <property type="match status" value="1"/>
</dbReference>
<feature type="transmembrane region" description="Helical" evidence="8">
    <location>
        <begin position="172"/>
        <end position="192"/>
    </location>
</feature>
<evidence type="ECO:0000256" key="6">
    <source>
        <dbReference type="ARBA" id="ARBA00072924"/>
    </source>
</evidence>
<dbReference type="Gene3D" id="1.10.3470.10">
    <property type="entry name" value="ABC transporter involved in vitamin B12 uptake, BtuC"/>
    <property type="match status" value="1"/>
</dbReference>
<feature type="transmembrane region" description="Helical" evidence="8">
    <location>
        <begin position="224"/>
        <end position="244"/>
    </location>
</feature>
<evidence type="ECO:0000313" key="9">
    <source>
        <dbReference type="EMBL" id="KRM71228.1"/>
    </source>
</evidence>
<gene>
    <name evidence="9" type="ORF">FC34_GL001706</name>
</gene>
<dbReference type="SUPFAM" id="SSF81345">
    <property type="entry name" value="ABC transporter involved in vitamin B12 uptake, BtuC"/>
    <property type="match status" value="1"/>
</dbReference>
<feature type="transmembrane region" description="Helical" evidence="8">
    <location>
        <begin position="140"/>
        <end position="160"/>
    </location>
</feature>
<dbReference type="InterPro" id="IPR001626">
    <property type="entry name" value="ABC_TroCD"/>
</dbReference>
<evidence type="ECO:0000256" key="3">
    <source>
        <dbReference type="ARBA" id="ARBA00022692"/>
    </source>
</evidence>
<dbReference type="AlphaFoldDB" id="A0A0R2B759"/>
<feature type="transmembrane region" description="Helical" evidence="8">
    <location>
        <begin position="198"/>
        <end position="217"/>
    </location>
</feature>
<comment type="subcellular location">
    <subcellularLocation>
        <location evidence="7">Cell membrane</location>
        <topology evidence="7">Multi-pass membrane protein</topology>
    </subcellularLocation>
    <subcellularLocation>
        <location evidence="1">Membrane</location>
        <topology evidence="1">Multi-pass membrane protein</topology>
    </subcellularLocation>
</comment>
<dbReference type="GO" id="GO:0043190">
    <property type="term" value="C:ATP-binding cassette (ABC) transporter complex"/>
    <property type="evidence" value="ECO:0007669"/>
    <property type="project" value="InterPro"/>
</dbReference>
<dbReference type="RefSeq" id="WP_057894987.1">
    <property type="nucleotide sequence ID" value="NZ_AYZQ01000005.1"/>
</dbReference>
<dbReference type="Pfam" id="PF00950">
    <property type="entry name" value="ABC-3"/>
    <property type="match status" value="1"/>
</dbReference>
<evidence type="ECO:0000256" key="7">
    <source>
        <dbReference type="RuleBase" id="RU003943"/>
    </source>
</evidence>